<name>A0A7X5ZK79_9GAMM</name>
<organism evidence="9 10">
    <name type="scientific">Luteibacter anthropi</name>
    <dbReference type="NCBI Taxonomy" id="564369"/>
    <lineage>
        <taxon>Bacteria</taxon>
        <taxon>Pseudomonadati</taxon>
        <taxon>Pseudomonadota</taxon>
        <taxon>Gammaproteobacteria</taxon>
        <taxon>Lysobacterales</taxon>
        <taxon>Rhodanobacteraceae</taxon>
        <taxon>Luteibacter</taxon>
    </lineage>
</organism>
<evidence type="ECO:0000256" key="7">
    <source>
        <dbReference type="SAM" id="Phobius"/>
    </source>
</evidence>
<feature type="transmembrane region" description="Helical" evidence="7">
    <location>
        <begin position="41"/>
        <end position="63"/>
    </location>
</feature>
<evidence type="ECO:0000256" key="4">
    <source>
        <dbReference type="ARBA" id="ARBA00022989"/>
    </source>
</evidence>
<comment type="subcellular location">
    <subcellularLocation>
        <location evidence="1">Cell membrane</location>
        <topology evidence="1">Multi-pass membrane protein</topology>
    </subcellularLocation>
</comment>
<dbReference type="RefSeq" id="WP_166952106.1">
    <property type="nucleotide sequence ID" value="NZ_JAARLZ010000014.1"/>
</dbReference>
<keyword evidence="10" id="KW-1185">Reference proteome</keyword>
<evidence type="ECO:0000256" key="6">
    <source>
        <dbReference type="ARBA" id="ARBA00043993"/>
    </source>
</evidence>
<evidence type="ECO:0000259" key="8">
    <source>
        <dbReference type="Pfam" id="PF13515"/>
    </source>
</evidence>
<dbReference type="AlphaFoldDB" id="A0A7X5ZK79"/>
<feature type="transmembrane region" description="Helical" evidence="7">
    <location>
        <begin position="119"/>
        <end position="142"/>
    </location>
</feature>
<evidence type="ECO:0000313" key="9">
    <source>
        <dbReference type="EMBL" id="NII08737.1"/>
    </source>
</evidence>
<evidence type="ECO:0000256" key="1">
    <source>
        <dbReference type="ARBA" id="ARBA00004651"/>
    </source>
</evidence>
<keyword evidence="3 7" id="KW-0812">Transmembrane</keyword>
<comment type="caution">
    <text evidence="9">The sequence shown here is derived from an EMBL/GenBank/DDBJ whole genome shotgun (WGS) entry which is preliminary data.</text>
</comment>
<accession>A0A7X5ZK79</accession>
<keyword evidence="2" id="KW-1003">Cell membrane</keyword>
<protein>
    <submittedName>
        <fullName evidence="9">FUSC family protein</fullName>
    </submittedName>
</protein>
<evidence type="ECO:0000313" key="10">
    <source>
        <dbReference type="Proteomes" id="UP000490980"/>
    </source>
</evidence>
<evidence type="ECO:0000256" key="3">
    <source>
        <dbReference type="ARBA" id="ARBA00022692"/>
    </source>
</evidence>
<gene>
    <name evidence="9" type="ORF">HBF25_20315</name>
</gene>
<dbReference type="InterPro" id="IPR049453">
    <property type="entry name" value="Memb_transporter_dom"/>
</dbReference>
<reference evidence="9 10" key="1">
    <citation type="submission" date="2020-03" db="EMBL/GenBank/DDBJ databases">
        <authorList>
            <person name="Lai Q."/>
        </authorList>
    </citation>
    <scope>NUCLEOTIDE SEQUENCE [LARGE SCALE GENOMIC DNA]</scope>
    <source>
        <strain evidence="9 10">CCUG 25036</strain>
    </source>
</reference>
<keyword evidence="4 7" id="KW-1133">Transmembrane helix</keyword>
<evidence type="ECO:0000256" key="5">
    <source>
        <dbReference type="ARBA" id="ARBA00023136"/>
    </source>
</evidence>
<evidence type="ECO:0000256" key="2">
    <source>
        <dbReference type="ARBA" id="ARBA00022475"/>
    </source>
</evidence>
<proteinExistence type="inferred from homology"/>
<feature type="transmembrane region" description="Helical" evidence="7">
    <location>
        <begin position="162"/>
        <end position="183"/>
    </location>
</feature>
<sequence length="198" mass="21326">MSPPDPKTPRSDAIRILRLRRAQRLLDHLFRDLPLRRRARLGLFMGFKTMASAGLAYGVGWLAHPGQAYWAAISAIAVTQPHFGDTRGAGHDRVLGTLFGAVAGLLGLWVGGTGDLFSFLLALCLVTVACWLAGAGAAARVGGITSAIVLLVPAEGPRWEMAAWRLGEVLFGTLCALAIGWLVSRLEERVERKEEDQA</sequence>
<keyword evidence="5 7" id="KW-0472">Membrane</keyword>
<feature type="domain" description="Integral membrane bound transporter" evidence="8">
    <location>
        <begin position="55"/>
        <end position="179"/>
    </location>
</feature>
<dbReference type="PANTHER" id="PTHR30509:SF9">
    <property type="entry name" value="MULTIDRUG RESISTANCE PROTEIN MDTO"/>
    <property type="match status" value="1"/>
</dbReference>
<dbReference type="Proteomes" id="UP000490980">
    <property type="component" value="Unassembled WGS sequence"/>
</dbReference>
<comment type="similarity">
    <text evidence="6">Belongs to the YccS/YhfK family.</text>
</comment>
<dbReference type="EMBL" id="JAARLZ010000014">
    <property type="protein sequence ID" value="NII08737.1"/>
    <property type="molecule type" value="Genomic_DNA"/>
</dbReference>
<dbReference type="GO" id="GO:0005886">
    <property type="term" value="C:plasma membrane"/>
    <property type="evidence" value="ECO:0007669"/>
    <property type="project" value="UniProtKB-SubCell"/>
</dbReference>
<dbReference type="PANTHER" id="PTHR30509">
    <property type="entry name" value="P-HYDROXYBENZOIC ACID EFFLUX PUMP SUBUNIT-RELATED"/>
    <property type="match status" value="1"/>
</dbReference>
<dbReference type="Pfam" id="PF13515">
    <property type="entry name" value="FUSC_2"/>
    <property type="match status" value="1"/>
</dbReference>
<feature type="transmembrane region" description="Helical" evidence="7">
    <location>
        <begin position="94"/>
        <end position="112"/>
    </location>
</feature>